<reference evidence="3" key="1">
    <citation type="submission" date="2016-10" db="EMBL/GenBank/DDBJ databases">
        <authorList>
            <person name="Varghese N."/>
            <person name="Submissions S."/>
        </authorList>
    </citation>
    <scope>NUCLEOTIDE SEQUENCE [LARGE SCALE GENOMIC DNA]</scope>
    <source>
        <strain evidence="3">CGMCC 4.3568</strain>
    </source>
</reference>
<dbReference type="PANTHER" id="PTHR35399:SF4">
    <property type="entry name" value="MEMBRANE PROTEIN"/>
    <property type="match status" value="1"/>
</dbReference>
<sequence>MTKPQAETGDGVGRRAFLRGSAAAGAASAFLGLMGHTAQAAPAGRAQARPEQAADNGGYGPLQPAPGGELLLPAGFTYVAFGHTGTPMSDGTPTPGRHDGMAAFDGDDGMIRLVRNHEQSEGPAFTTPSYDPLAAGGTTTMVFDPKEMALVNTHPSLSGTIRNCAGGPTPSGTWLTCEETFTGLNQPTPHGYVFEVPADADGPVDPVPYKQMGRFVHEAVAVDPATGIVYETEDRGSSGFYRFLPNDRDDLGAGGRLQMLAIKDRPRYDTRIGQHVGRTLPVEWVDIADPDPDSSDSLAVFYQGRDAGGATFARLEGAWYANGSIFINSTSGGDAGLGQVWEYRPRGNSGGQLVLVYESTDPDLLQSPDNICVSPNTGGLVLCEDGGGRDLLRGVTNRGQIFDVAALNSSNTSELAGATFSSDGKILFFNVQSPGVTYAVTGPWEKGAL</sequence>
<dbReference type="PANTHER" id="PTHR35399">
    <property type="entry name" value="SLR8030 PROTEIN"/>
    <property type="match status" value="1"/>
</dbReference>
<evidence type="ECO:0000313" key="2">
    <source>
        <dbReference type="EMBL" id="SFB52922.1"/>
    </source>
</evidence>
<organism evidence="2 3">
    <name type="scientific">Amycolatopsis marina</name>
    <dbReference type="NCBI Taxonomy" id="490629"/>
    <lineage>
        <taxon>Bacteria</taxon>
        <taxon>Bacillati</taxon>
        <taxon>Actinomycetota</taxon>
        <taxon>Actinomycetes</taxon>
        <taxon>Pseudonocardiales</taxon>
        <taxon>Pseudonocardiaceae</taxon>
        <taxon>Amycolatopsis</taxon>
    </lineage>
</organism>
<dbReference type="Pfam" id="PF05787">
    <property type="entry name" value="PhoX"/>
    <property type="match status" value="2"/>
</dbReference>
<feature type="region of interest" description="Disordered" evidence="1">
    <location>
        <begin position="42"/>
        <end position="66"/>
    </location>
</feature>
<accession>A0A1I1BSX7</accession>
<dbReference type="PROSITE" id="PS51318">
    <property type="entry name" value="TAT"/>
    <property type="match status" value="1"/>
</dbReference>
<protein>
    <recommendedName>
        <fullName evidence="4">Tat (Twin-arginine translocation) pathway signal sequence</fullName>
    </recommendedName>
</protein>
<dbReference type="EMBL" id="FOKG01000016">
    <property type="protein sequence ID" value="SFB52922.1"/>
    <property type="molecule type" value="Genomic_DNA"/>
</dbReference>
<feature type="compositionally biased region" description="Low complexity" evidence="1">
    <location>
        <begin position="42"/>
        <end position="54"/>
    </location>
</feature>
<dbReference type="Proteomes" id="UP000243799">
    <property type="component" value="Unassembled WGS sequence"/>
</dbReference>
<dbReference type="OrthoDB" id="5169219at2"/>
<gene>
    <name evidence="2" type="ORF">SAMN05216266_116109</name>
</gene>
<dbReference type="STRING" id="490629.SAMN05216266_116109"/>
<name>A0A1I1BSX7_9PSEU</name>
<keyword evidence="3" id="KW-1185">Reference proteome</keyword>
<dbReference type="AlphaFoldDB" id="A0A1I1BSX7"/>
<evidence type="ECO:0000313" key="3">
    <source>
        <dbReference type="Proteomes" id="UP000243799"/>
    </source>
</evidence>
<dbReference type="SUPFAM" id="SSF63829">
    <property type="entry name" value="Calcium-dependent phosphotriesterase"/>
    <property type="match status" value="1"/>
</dbReference>
<dbReference type="RefSeq" id="WP_091675733.1">
    <property type="nucleotide sequence ID" value="NZ_FOKG01000016.1"/>
</dbReference>
<evidence type="ECO:0000256" key="1">
    <source>
        <dbReference type="SAM" id="MobiDB-lite"/>
    </source>
</evidence>
<dbReference type="InterPro" id="IPR006311">
    <property type="entry name" value="TAT_signal"/>
</dbReference>
<proteinExistence type="predicted"/>
<evidence type="ECO:0008006" key="4">
    <source>
        <dbReference type="Google" id="ProtNLM"/>
    </source>
</evidence>
<dbReference type="InterPro" id="IPR008557">
    <property type="entry name" value="PhoX"/>
</dbReference>